<evidence type="ECO:0000256" key="6">
    <source>
        <dbReference type="ARBA" id="ARBA00023136"/>
    </source>
</evidence>
<protein>
    <recommendedName>
        <fullName evidence="11">G-protein coupled receptors family 1 profile domain-containing protein</fullName>
    </recommendedName>
</protein>
<gene>
    <name evidence="12" type="ORF">SKAU_G00342380</name>
</gene>
<feature type="transmembrane region" description="Helical" evidence="10">
    <location>
        <begin position="64"/>
        <end position="90"/>
    </location>
</feature>
<keyword evidence="2" id="KW-1003">Cell membrane</keyword>
<dbReference type="InterPro" id="IPR017452">
    <property type="entry name" value="GPCR_Rhodpsn_7TM"/>
</dbReference>
<feature type="domain" description="G-protein coupled receptors family 1 profile" evidence="11">
    <location>
        <begin position="44"/>
        <end position="351"/>
    </location>
</feature>
<dbReference type="PANTHER" id="PTHR24248:SF191">
    <property type="entry name" value="5-HYDROXYTRYPTAMINE RECEPTOR 1A"/>
    <property type="match status" value="1"/>
</dbReference>
<organism evidence="12 13">
    <name type="scientific">Synaphobranchus kaupii</name>
    <name type="common">Kaup's arrowtooth eel</name>
    <dbReference type="NCBI Taxonomy" id="118154"/>
    <lineage>
        <taxon>Eukaryota</taxon>
        <taxon>Metazoa</taxon>
        <taxon>Chordata</taxon>
        <taxon>Craniata</taxon>
        <taxon>Vertebrata</taxon>
        <taxon>Euteleostomi</taxon>
        <taxon>Actinopterygii</taxon>
        <taxon>Neopterygii</taxon>
        <taxon>Teleostei</taxon>
        <taxon>Anguilliformes</taxon>
        <taxon>Synaphobranchidae</taxon>
        <taxon>Synaphobranchus</taxon>
    </lineage>
</organism>
<name>A0A9Q1ENE8_SYNKA</name>
<feature type="transmembrane region" description="Helical" evidence="10">
    <location>
        <begin position="28"/>
        <end position="52"/>
    </location>
</feature>
<keyword evidence="4 10" id="KW-1133">Transmembrane helix</keyword>
<keyword evidence="8 9" id="KW-0807">Transducer</keyword>
<dbReference type="OrthoDB" id="5956310at2759"/>
<dbReference type="GO" id="GO:0004930">
    <property type="term" value="F:G protein-coupled receptor activity"/>
    <property type="evidence" value="ECO:0007669"/>
    <property type="project" value="UniProtKB-KW"/>
</dbReference>
<dbReference type="InterPro" id="IPR000276">
    <property type="entry name" value="GPCR_Rhodpsn"/>
</dbReference>
<dbReference type="Gene3D" id="1.20.1070.10">
    <property type="entry name" value="Rhodopsin 7-helix transmembrane proteins"/>
    <property type="match status" value="1"/>
</dbReference>
<feature type="transmembrane region" description="Helical" evidence="10">
    <location>
        <begin position="196"/>
        <end position="218"/>
    </location>
</feature>
<accession>A0A9Q1ENE8</accession>
<reference evidence="12" key="1">
    <citation type="journal article" date="2023" name="Science">
        <title>Genome structures resolve the early diversification of teleost fishes.</title>
        <authorList>
            <person name="Parey E."/>
            <person name="Louis A."/>
            <person name="Montfort J."/>
            <person name="Bouchez O."/>
            <person name="Roques C."/>
            <person name="Iampietro C."/>
            <person name="Lluch J."/>
            <person name="Castinel A."/>
            <person name="Donnadieu C."/>
            <person name="Desvignes T."/>
            <person name="Floi Bucao C."/>
            <person name="Jouanno E."/>
            <person name="Wen M."/>
            <person name="Mejri S."/>
            <person name="Dirks R."/>
            <person name="Jansen H."/>
            <person name="Henkel C."/>
            <person name="Chen W.J."/>
            <person name="Zahm M."/>
            <person name="Cabau C."/>
            <person name="Klopp C."/>
            <person name="Thompson A.W."/>
            <person name="Robinson-Rechavi M."/>
            <person name="Braasch I."/>
            <person name="Lecointre G."/>
            <person name="Bobe J."/>
            <person name="Postlethwait J.H."/>
            <person name="Berthelot C."/>
            <person name="Roest Crollius H."/>
            <person name="Guiguen Y."/>
        </authorList>
    </citation>
    <scope>NUCLEOTIDE SEQUENCE</scope>
    <source>
        <strain evidence="12">WJC10195</strain>
    </source>
</reference>
<dbReference type="EMBL" id="JAINUF010000015">
    <property type="protein sequence ID" value="KAJ8341947.1"/>
    <property type="molecule type" value="Genomic_DNA"/>
</dbReference>
<keyword evidence="5 9" id="KW-0297">G-protein coupled receptor</keyword>
<dbReference type="Pfam" id="PF00001">
    <property type="entry name" value="7tm_1"/>
    <property type="match status" value="1"/>
</dbReference>
<keyword evidence="13" id="KW-1185">Reference proteome</keyword>
<dbReference type="GO" id="GO:0071880">
    <property type="term" value="P:adenylate cyclase-activating adrenergic receptor signaling pathway"/>
    <property type="evidence" value="ECO:0007669"/>
    <property type="project" value="TreeGrafter"/>
</dbReference>
<dbReference type="PROSITE" id="PS00237">
    <property type="entry name" value="G_PROTEIN_RECEP_F1_1"/>
    <property type="match status" value="1"/>
</dbReference>
<feature type="transmembrane region" description="Helical" evidence="10">
    <location>
        <begin position="294"/>
        <end position="314"/>
    </location>
</feature>
<feature type="transmembrane region" description="Helical" evidence="10">
    <location>
        <begin position="334"/>
        <end position="354"/>
    </location>
</feature>
<comment type="subcellular location">
    <subcellularLocation>
        <location evidence="1">Cell membrane</location>
        <topology evidence="1">Multi-pass membrane protein</topology>
    </subcellularLocation>
</comment>
<dbReference type="PANTHER" id="PTHR24248">
    <property type="entry name" value="ADRENERGIC RECEPTOR-RELATED G-PROTEIN COUPLED RECEPTOR"/>
    <property type="match status" value="1"/>
</dbReference>
<dbReference type="SUPFAM" id="SSF81321">
    <property type="entry name" value="Family A G protein-coupled receptor-like"/>
    <property type="match status" value="1"/>
</dbReference>
<comment type="similarity">
    <text evidence="9">Belongs to the G-protein coupled receptor 1 family.</text>
</comment>
<evidence type="ECO:0000256" key="2">
    <source>
        <dbReference type="ARBA" id="ARBA00022475"/>
    </source>
</evidence>
<evidence type="ECO:0000256" key="4">
    <source>
        <dbReference type="ARBA" id="ARBA00022989"/>
    </source>
</evidence>
<dbReference type="PRINTS" id="PR00237">
    <property type="entry name" value="GPCRRHODOPSN"/>
</dbReference>
<feature type="transmembrane region" description="Helical" evidence="10">
    <location>
        <begin position="144"/>
        <end position="165"/>
    </location>
</feature>
<dbReference type="GO" id="GO:0043410">
    <property type="term" value="P:positive regulation of MAPK cascade"/>
    <property type="evidence" value="ECO:0007669"/>
    <property type="project" value="TreeGrafter"/>
</dbReference>
<evidence type="ECO:0000256" key="10">
    <source>
        <dbReference type="SAM" id="Phobius"/>
    </source>
</evidence>
<evidence type="ECO:0000256" key="3">
    <source>
        <dbReference type="ARBA" id="ARBA00022692"/>
    </source>
</evidence>
<dbReference type="GO" id="GO:0005886">
    <property type="term" value="C:plasma membrane"/>
    <property type="evidence" value="ECO:0007669"/>
    <property type="project" value="UniProtKB-SubCell"/>
</dbReference>
<keyword evidence="7 9" id="KW-0675">Receptor</keyword>
<dbReference type="Proteomes" id="UP001152622">
    <property type="component" value="Chromosome 15"/>
</dbReference>
<comment type="caution">
    <text evidence="12">The sequence shown here is derived from an EMBL/GenBank/DDBJ whole genome shotgun (WGS) entry which is preliminary data.</text>
</comment>
<evidence type="ECO:0000256" key="8">
    <source>
        <dbReference type="ARBA" id="ARBA00023224"/>
    </source>
</evidence>
<evidence type="ECO:0000256" key="1">
    <source>
        <dbReference type="ARBA" id="ARBA00004651"/>
    </source>
</evidence>
<keyword evidence="3 9" id="KW-0812">Transmembrane</keyword>
<evidence type="ECO:0000313" key="13">
    <source>
        <dbReference type="Proteomes" id="UP001152622"/>
    </source>
</evidence>
<dbReference type="PROSITE" id="PS50262">
    <property type="entry name" value="G_PROTEIN_RECEP_F1_2"/>
    <property type="match status" value="1"/>
</dbReference>
<evidence type="ECO:0000256" key="5">
    <source>
        <dbReference type="ARBA" id="ARBA00023040"/>
    </source>
</evidence>
<dbReference type="AlphaFoldDB" id="A0A9Q1ENE8"/>
<keyword evidence="6 10" id="KW-0472">Membrane</keyword>
<evidence type="ECO:0000259" key="11">
    <source>
        <dbReference type="PROSITE" id="PS50262"/>
    </source>
</evidence>
<feature type="transmembrane region" description="Helical" evidence="10">
    <location>
        <begin position="102"/>
        <end position="123"/>
    </location>
</feature>
<proteinExistence type="inferred from homology"/>
<dbReference type="SMART" id="SM01381">
    <property type="entry name" value="7TM_GPCR_Srsx"/>
    <property type="match status" value="1"/>
</dbReference>
<evidence type="ECO:0000313" key="12">
    <source>
        <dbReference type="EMBL" id="KAJ8341947.1"/>
    </source>
</evidence>
<evidence type="ECO:0000256" key="7">
    <source>
        <dbReference type="ARBA" id="ARBA00023170"/>
    </source>
</evidence>
<evidence type="ECO:0000256" key="9">
    <source>
        <dbReference type="RuleBase" id="RU000688"/>
    </source>
</evidence>
<sequence>MDWLVMDSPGAANVTSGMAGPAMAAEKVAVVVFLGSLTVLTTLLNGGVMAAICTTKKLHLPANYLICSLAVTDFLVAILVMPLSILYVAVETWPLGQAVCEAWLSLDMTCCTCSILHLCTIALDRYWAITNAVEYTYKRTARRAAIMVAAVWVISALISVPPLFWRRGHANPGNHTDCVITHDHVGYTLYSTVGAFYGPLVLILVLYCRIYVAAKALYQKRGSTRQQCVAGRSDSQNSFGNCRSAHAFCVSELSTTDPAPELDRLDGIIIAGAAPLEGGAGERARIRLSRERKAARTLGLILGAFVLCWLPFFLRELLVGLNLLQDSESTLLPIALTWLGYVNSLINPLLYTSFNEDFKYAFKKLLKCKGHQ</sequence>